<dbReference type="InterPro" id="IPR023214">
    <property type="entry name" value="HAD_sf"/>
</dbReference>
<evidence type="ECO:0000313" key="2">
    <source>
        <dbReference type="Proteomes" id="UP000432015"/>
    </source>
</evidence>
<keyword evidence="1" id="KW-0378">Hydrolase</keyword>
<dbReference type="PANTHER" id="PTHR43611:SF3">
    <property type="entry name" value="FLAVIN MONONUCLEOTIDE HYDROLASE 1, CHLOROPLATIC"/>
    <property type="match status" value="1"/>
</dbReference>
<dbReference type="EMBL" id="WOFH01000007">
    <property type="protein sequence ID" value="MUN39075.1"/>
    <property type="molecule type" value="Genomic_DNA"/>
</dbReference>
<proteinExistence type="predicted"/>
<dbReference type="Proteomes" id="UP000432015">
    <property type="component" value="Unassembled WGS sequence"/>
</dbReference>
<dbReference type="CDD" id="cd02603">
    <property type="entry name" value="HAD_sEH-N_like"/>
    <property type="match status" value="1"/>
</dbReference>
<dbReference type="PRINTS" id="PR00413">
    <property type="entry name" value="HADHALOGNASE"/>
</dbReference>
<dbReference type="PANTHER" id="PTHR43611">
    <property type="entry name" value="ALPHA-D-GLUCOSE 1-PHOSPHATE PHOSPHATASE"/>
    <property type="match status" value="1"/>
</dbReference>
<dbReference type="SUPFAM" id="SSF56784">
    <property type="entry name" value="HAD-like"/>
    <property type="match status" value="1"/>
</dbReference>
<dbReference type="Gene3D" id="3.40.50.1000">
    <property type="entry name" value="HAD superfamily/HAD-like"/>
    <property type="match status" value="1"/>
</dbReference>
<sequence>MDWIVFDYAGVISRPPPADAGTRLVEAVGVEPALFWPAYWQNRRAYDLGAVDAAAYWRDVHDQLGLPFEDAFRERLVALDLGIWLDLDPGTLEIVDGLAAGGARLALLSNAVVEMARLIEGQSWSGVFRHRLFSADLHLTKPGAEIYHRTCEVLGAQPGDVLFIDDRQENVDAARAVGMKALLFTGAARLRADLEALLPGALGRSATVR</sequence>
<dbReference type="InterPro" id="IPR006439">
    <property type="entry name" value="HAD-SF_hydro_IA"/>
</dbReference>
<accession>A0A7K1L478</accession>
<dbReference type="AlphaFoldDB" id="A0A7K1L478"/>
<dbReference type="NCBIfam" id="TIGR01509">
    <property type="entry name" value="HAD-SF-IA-v3"/>
    <property type="match status" value="1"/>
</dbReference>
<comment type="caution">
    <text evidence="1">The sequence shown here is derived from an EMBL/GenBank/DDBJ whole genome shotgun (WGS) entry which is preliminary data.</text>
</comment>
<dbReference type="RefSeq" id="WP_156218252.1">
    <property type="nucleotide sequence ID" value="NZ_WOFH01000007.1"/>
</dbReference>
<protein>
    <submittedName>
        <fullName evidence="1">HAD-IA family hydrolase</fullName>
    </submittedName>
</protein>
<dbReference type="SFLD" id="SFLDS00003">
    <property type="entry name" value="Haloacid_Dehalogenase"/>
    <property type="match status" value="1"/>
</dbReference>
<keyword evidence="2" id="KW-1185">Reference proteome</keyword>
<reference evidence="1 2" key="1">
    <citation type="submission" date="2019-11" db="EMBL/GenBank/DDBJ databases">
        <authorList>
            <person name="Cao P."/>
        </authorList>
    </citation>
    <scope>NUCLEOTIDE SEQUENCE [LARGE SCALE GENOMIC DNA]</scope>
    <source>
        <strain evidence="1 2">NEAU-AAG5</strain>
    </source>
</reference>
<organism evidence="1 2">
    <name type="scientific">Actinomadura litoris</name>
    <dbReference type="NCBI Taxonomy" id="2678616"/>
    <lineage>
        <taxon>Bacteria</taxon>
        <taxon>Bacillati</taxon>
        <taxon>Actinomycetota</taxon>
        <taxon>Actinomycetes</taxon>
        <taxon>Streptosporangiales</taxon>
        <taxon>Thermomonosporaceae</taxon>
        <taxon>Actinomadura</taxon>
    </lineage>
</organism>
<gene>
    <name evidence="1" type="ORF">GNZ18_21085</name>
</gene>
<evidence type="ECO:0000313" key="1">
    <source>
        <dbReference type="EMBL" id="MUN39075.1"/>
    </source>
</evidence>
<dbReference type="InterPro" id="IPR036412">
    <property type="entry name" value="HAD-like_sf"/>
</dbReference>
<dbReference type="Pfam" id="PF00702">
    <property type="entry name" value="Hydrolase"/>
    <property type="match status" value="1"/>
</dbReference>
<dbReference type="GO" id="GO:0016787">
    <property type="term" value="F:hydrolase activity"/>
    <property type="evidence" value="ECO:0007669"/>
    <property type="project" value="UniProtKB-KW"/>
</dbReference>
<name>A0A7K1L478_9ACTN</name>
<dbReference type="SFLD" id="SFLDG01129">
    <property type="entry name" value="C1.5:_HAD__Beta-PGM__Phosphata"/>
    <property type="match status" value="1"/>
</dbReference>